<reference evidence="1" key="1">
    <citation type="journal article" date="2020" name="Nature">
        <title>Giant virus diversity and host interactions through global metagenomics.</title>
        <authorList>
            <person name="Schulz F."/>
            <person name="Roux S."/>
            <person name="Paez-Espino D."/>
            <person name="Jungbluth S."/>
            <person name="Walsh D.A."/>
            <person name="Denef V.J."/>
            <person name="McMahon K.D."/>
            <person name="Konstantinidis K.T."/>
            <person name="Eloe-Fadrosh E.A."/>
            <person name="Kyrpides N.C."/>
            <person name="Woyke T."/>
        </authorList>
    </citation>
    <scope>NUCLEOTIDE SEQUENCE</scope>
    <source>
        <strain evidence="1">GVMAG-M-3300023179-103</strain>
    </source>
</reference>
<dbReference type="Gene3D" id="3.30.310.10">
    <property type="entry name" value="TATA-Binding Protein"/>
    <property type="match status" value="2"/>
</dbReference>
<sequence length="273" mass="31713">MDNQVIYETMKNKMNEIIGFKKDIIPDGLQLSTMVVDGKFKTKFYPTNIYLYGRKSIDGVINIIGNKNNLSRPIIIKNNKKNLKQITLYVKVKNKENPVSVKLFDNGSLHFTGCVRVENVIDALIKICHLCREELGIRNDKGTIEDIKFVENKEIMKLENFCDFKVDMLNLKCYLPMKIDKTRLYNFLLETEPYRIEMGSNGNSAVIIKYKYKQTISMFESGKILIVLGNQGFEHLNDTFTYVNRLILKNYDKVVKVEEIIISKLQEELKLLC</sequence>
<organism evidence="1">
    <name type="scientific">viral metagenome</name>
    <dbReference type="NCBI Taxonomy" id="1070528"/>
    <lineage>
        <taxon>unclassified sequences</taxon>
        <taxon>metagenomes</taxon>
        <taxon>organismal metagenomes</taxon>
    </lineage>
</organism>
<proteinExistence type="predicted"/>
<dbReference type="EMBL" id="MN739696">
    <property type="protein sequence ID" value="QHT21661.1"/>
    <property type="molecule type" value="Genomic_DNA"/>
</dbReference>
<name>A0A6C0DZ82_9ZZZZ</name>
<dbReference type="InterPro" id="IPR012295">
    <property type="entry name" value="TBP_dom_sf"/>
</dbReference>
<evidence type="ECO:0000313" key="1">
    <source>
        <dbReference type="EMBL" id="QHT21661.1"/>
    </source>
</evidence>
<accession>A0A6C0DZ82</accession>
<protein>
    <submittedName>
        <fullName evidence="1">Uncharacterized protein</fullName>
    </submittedName>
</protein>
<dbReference type="AlphaFoldDB" id="A0A6C0DZ82"/>